<feature type="signal peptide" evidence="2">
    <location>
        <begin position="1"/>
        <end position="26"/>
    </location>
</feature>
<keyword evidence="2" id="KW-0732">Signal</keyword>
<dbReference type="FunCoup" id="A0A059BEY0">
    <property type="interactions" value="8"/>
</dbReference>
<gene>
    <name evidence="3" type="ORF">EUGRSUZ_G02190</name>
</gene>
<evidence type="ECO:0000256" key="2">
    <source>
        <dbReference type="SAM" id="SignalP"/>
    </source>
</evidence>
<dbReference type="PANTHER" id="PTHR37702:SF1">
    <property type="entry name" value="HYDROXYPROLINE-RICH GLYCOPROTEIN FAMILY PROTEIN"/>
    <property type="match status" value="1"/>
</dbReference>
<protein>
    <recommendedName>
        <fullName evidence="4">Hydroxyproline-rich glycoprotein family protein</fullName>
    </recommendedName>
</protein>
<dbReference type="PANTHER" id="PTHR37702">
    <property type="entry name" value="PROLINE-RICH FAMILY PROTEIN"/>
    <property type="match status" value="1"/>
</dbReference>
<proteinExistence type="predicted"/>
<dbReference type="KEGG" id="egr:104453718"/>
<sequence length="144" mass="15016">MAKPGRAVSTLVLAFVILNVIETTSSQGSCPYPSCTGNPPPASTGNPASPSAVMTTPTQEGAYPAPPGTIYPPPAGYFPYSPPQPSGGFYGAPPPPDPILPYFPYYYRKPPRMKTAESSAAGLRISTVVLIGAVASLGQLWYII</sequence>
<dbReference type="AlphaFoldDB" id="A0A059BEY0"/>
<dbReference type="OMA" id="MNTNDHG"/>
<evidence type="ECO:0000313" key="3">
    <source>
        <dbReference type="EMBL" id="KCW64599.1"/>
    </source>
</evidence>
<dbReference type="Gramene" id="KCW64599">
    <property type="protein sequence ID" value="KCW64599"/>
    <property type="gene ID" value="EUGRSUZ_G02190"/>
</dbReference>
<feature type="region of interest" description="Disordered" evidence="1">
    <location>
        <begin position="25"/>
        <end position="66"/>
    </location>
</feature>
<organism evidence="3">
    <name type="scientific">Eucalyptus grandis</name>
    <name type="common">Flooded gum</name>
    <dbReference type="NCBI Taxonomy" id="71139"/>
    <lineage>
        <taxon>Eukaryota</taxon>
        <taxon>Viridiplantae</taxon>
        <taxon>Streptophyta</taxon>
        <taxon>Embryophyta</taxon>
        <taxon>Tracheophyta</taxon>
        <taxon>Spermatophyta</taxon>
        <taxon>Magnoliopsida</taxon>
        <taxon>eudicotyledons</taxon>
        <taxon>Gunneridae</taxon>
        <taxon>Pentapetalae</taxon>
        <taxon>rosids</taxon>
        <taxon>malvids</taxon>
        <taxon>Myrtales</taxon>
        <taxon>Myrtaceae</taxon>
        <taxon>Myrtoideae</taxon>
        <taxon>Eucalypteae</taxon>
        <taxon>Eucalyptus</taxon>
    </lineage>
</organism>
<accession>A0A059BEY0</accession>
<dbReference type="InParanoid" id="A0A059BEY0"/>
<evidence type="ECO:0008006" key="4">
    <source>
        <dbReference type="Google" id="ProtNLM"/>
    </source>
</evidence>
<reference evidence="3" key="1">
    <citation type="submission" date="2013-07" db="EMBL/GenBank/DDBJ databases">
        <title>The genome of Eucalyptus grandis.</title>
        <authorList>
            <person name="Schmutz J."/>
            <person name="Hayes R."/>
            <person name="Myburg A."/>
            <person name="Tuskan G."/>
            <person name="Grattapaglia D."/>
            <person name="Rokhsar D.S."/>
        </authorList>
    </citation>
    <scope>NUCLEOTIDE SEQUENCE</scope>
    <source>
        <tissue evidence="3">Leaf extractions</tissue>
    </source>
</reference>
<name>A0A059BEY0_EUCGR</name>
<dbReference type="EMBL" id="KK198759">
    <property type="protein sequence ID" value="KCW64599.1"/>
    <property type="molecule type" value="Genomic_DNA"/>
</dbReference>
<dbReference type="OrthoDB" id="1720707at2759"/>
<evidence type="ECO:0000256" key="1">
    <source>
        <dbReference type="SAM" id="MobiDB-lite"/>
    </source>
</evidence>
<feature type="compositionally biased region" description="Polar residues" evidence="1">
    <location>
        <begin position="43"/>
        <end position="59"/>
    </location>
</feature>
<feature type="chain" id="PRO_5001574233" description="Hydroxyproline-rich glycoprotein family protein" evidence="2">
    <location>
        <begin position="27"/>
        <end position="144"/>
    </location>
</feature>